<feature type="region of interest" description="Disordered" evidence="1">
    <location>
        <begin position="34"/>
        <end position="64"/>
    </location>
</feature>
<comment type="caution">
    <text evidence="2">The sequence shown here is derived from an EMBL/GenBank/DDBJ whole genome shotgun (WGS) entry which is preliminary data.</text>
</comment>
<gene>
    <name evidence="2" type="ORF">AC579_7233</name>
</gene>
<sequence length="108" mass="11971">MSIAAPSLRSVFSVARIRKPSAVRAFSTTFPVRAKDEQPSKDDRQLATRAQEVEKKFSPAKTQKELDEELMRKLAGISGDGGESGVEYEDGKPVAMKRGVKNNMFRLI</sequence>
<dbReference type="OrthoDB" id="2157103at2759"/>
<keyword evidence="3" id="KW-1185">Reference proteome</keyword>
<protein>
    <submittedName>
        <fullName evidence="2">Uncharacterized protein</fullName>
    </submittedName>
</protein>
<evidence type="ECO:0000313" key="3">
    <source>
        <dbReference type="Proteomes" id="UP000073492"/>
    </source>
</evidence>
<accession>A0A139IF86</accession>
<name>A0A139IF86_9PEZI</name>
<dbReference type="Proteomes" id="UP000073492">
    <property type="component" value="Unassembled WGS sequence"/>
</dbReference>
<evidence type="ECO:0000313" key="2">
    <source>
        <dbReference type="EMBL" id="KXT13305.1"/>
    </source>
</evidence>
<reference evidence="2 3" key="1">
    <citation type="submission" date="2015-07" db="EMBL/GenBank/DDBJ databases">
        <title>Comparative genomics of the Sigatoka disease complex on banana suggests a link between parallel evolutionary changes in Pseudocercospora fijiensis and Pseudocercospora eumusae and increased virulence on the banana host.</title>
        <authorList>
            <person name="Chang T.-C."/>
            <person name="Salvucci A."/>
            <person name="Crous P.W."/>
            <person name="Stergiopoulos I."/>
        </authorList>
    </citation>
    <scope>NUCLEOTIDE SEQUENCE [LARGE SCALE GENOMIC DNA]</scope>
    <source>
        <strain evidence="2 3">CBS 116634</strain>
    </source>
</reference>
<organism evidence="2 3">
    <name type="scientific">Pseudocercospora musae</name>
    <dbReference type="NCBI Taxonomy" id="113226"/>
    <lineage>
        <taxon>Eukaryota</taxon>
        <taxon>Fungi</taxon>
        <taxon>Dikarya</taxon>
        <taxon>Ascomycota</taxon>
        <taxon>Pezizomycotina</taxon>
        <taxon>Dothideomycetes</taxon>
        <taxon>Dothideomycetidae</taxon>
        <taxon>Mycosphaerellales</taxon>
        <taxon>Mycosphaerellaceae</taxon>
        <taxon>Pseudocercospora</taxon>
    </lineage>
</organism>
<proteinExistence type="predicted"/>
<evidence type="ECO:0000256" key="1">
    <source>
        <dbReference type="SAM" id="MobiDB-lite"/>
    </source>
</evidence>
<dbReference type="EMBL" id="LFZO01000122">
    <property type="protein sequence ID" value="KXT13305.1"/>
    <property type="molecule type" value="Genomic_DNA"/>
</dbReference>
<dbReference type="AlphaFoldDB" id="A0A139IF86"/>